<organism evidence="1">
    <name type="scientific">Melicertus latisulcatus pemonivirus</name>
    <dbReference type="NCBI Taxonomy" id="2984278"/>
    <lineage>
        <taxon>Viruses</taxon>
        <taxon>Viruses incertae sedis</taxon>
        <taxon>Naldaviricetes</taxon>
        <taxon>Nimaviridae</taxon>
    </lineage>
</organism>
<protein>
    <submittedName>
        <fullName evidence="1">Uncharacterized protein</fullName>
    </submittedName>
</protein>
<evidence type="ECO:0000313" key="1">
    <source>
        <dbReference type="EMBL" id="BDT62477.1"/>
    </source>
</evidence>
<dbReference type="EMBL" id="LC738875">
    <property type="protein sequence ID" value="BDT62477.1"/>
    <property type="molecule type" value="Genomic_DNA"/>
</dbReference>
<proteinExistence type="predicted"/>
<name>A0A9C7BZE8_9VIRU</name>
<sequence length="94" mass="10451">MCNNNKYSVRLFFHLCYPSYILYFSREYARSITFAVGVVVVEVEVVAECATEVKDEAMSLEVNVEGRLLSAGGRRGGGGGIIWWLIRAVPESLS</sequence>
<reference evidence="1" key="1">
    <citation type="submission" date="2022-10" db="EMBL/GenBank/DDBJ databases">
        <title>Genome sequences of endogenous nimaviruses in decapod crustaceans.</title>
        <authorList>
            <person name="Kawato S."/>
            <person name="Nozaki R."/>
            <person name="Kondo H."/>
            <person name="Hirono I."/>
        </authorList>
    </citation>
    <scope>NUCLEOTIDE SEQUENCE</scope>
    <source>
        <strain evidence="1">Okinawa2016</strain>
    </source>
</reference>
<accession>A0A9C7BZE8</accession>